<dbReference type="Gene3D" id="1.10.287.210">
    <property type="match status" value="1"/>
</dbReference>
<evidence type="ECO:0000256" key="2">
    <source>
        <dbReference type="SAM" id="Phobius"/>
    </source>
</evidence>
<reference evidence="3" key="1">
    <citation type="submission" date="2025-08" db="UniProtKB">
        <authorList>
            <consortium name="Ensembl"/>
        </authorList>
    </citation>
    <scope>IDENTIFICATION</scope>
</reference>
<dbReference type="Proteomes" id="UP000472275">
    <property type="component" value="Chromosome Z"/>
</dbReference>
<keyword evidence="1" id="KW-1015">Disulfide bond</keyword>
<dbReference type="InterPro" id="IPR018154">
    <property type="entry name" value="TLV/ENV_coat_polyprotein"/>
</dbReference>
<reference evidence="3" key="2">
    <citation type="submission" date="2025-09" db="UniProtKB">
        <authorList>
            <consortium name="Ensembl"/>
        </authorList>
    </citation>
    <scope>IDENTIFICATION</scope>
</reference>
<proteinExistence type="predicted"/>
<name>A0A663FED0_AQUCH</name>
<keyword evidence="2" id="KW-1133">Transmembrane helix</keyword>
<dbReference type="AlphaFoldDB" id="A0A663FED0"/>
<accession>A0A663FED0</accession>
<evidence type="ECO:0000313" key="4">
    <source>
        <dbReference type="Proteomes" id="UP000472275"/>
    </source>
</evidence>
<dbReference type="PANTHER" id="PTHR10424">
    <property type="entry name" value="VIRAL ENVELOPE PROTEIN"/>
    <property type="match status" value="1"/>
</dbReference>
<organism evidence="3 4">
    <name type="scientific">Aquila chrysaetos chrysaetos</name>
    <dbReference type="NCBI Taxonomy" id="223781"/>
    <lineage>
        <taxon>Eukaryota</taxon>
        <taxon>Metazoa</taxon>
        <taxon>Chordata</taxon>
        <taxon>Craniata</taxon>
        <taxon>Vertebrata</taxon>
        <taxon>Euteleostomi</taxon>
        <taxon>Archelosauria</taxon>
        <taxon>Archosauria</taxon>
        <taxon>Dinosauria</taxon>
        <taxon>Saurischia</taxon>
        <taxon>Theropoda</taxon>
        <taxon>Coelurosauria</taxon>
        <taxon>Aves</taxon>
        <taxon>Neognathae</taxon>
        <taxon>Neoaves</taxon>
        <taxon>Telluraves</taxon>
        <taxon>Accipitrimorphae</taxon>
        <taxon>Accipitriformes</taxon>
        <taxon>Accipitridae</taxon>
        <taxon>Accipitrinae</taxon>
        <taxon>Aquila</taxon>
    </lineage>
</organism>
<feature type="transmembrane region" description="Helical" evidence="2">
    <location>
        <begin position="388"/>
        <end position="412"/>
    </location>
</feature>
<keyword evidence="4" id="KW-1185">Reference proteome</keyword>
<evidence type="ECO:0000313" key="3">
    <source>
        <dbReference type="Ensembl" id="ENSACCP00020022843.1"/>
    </source>
</evidence>
<dbReference type="InParanoid" id="A0A663FED0"/>
<dbReference type="Ensembl" id="ENSACCT00020023850.1">
    <property type="protein sequence ID" value="ENSACCP00020022843.1"/>
    <property type="gene ID" value="ENSACCG00020015711.1"/>
</dbReference>
<dbReference type="Pfam" id="PF00429">
    <property type="entry name" value="TLV_coat"/>
    <property type="match status" value="1"/>
</dbReference>
<evidence type="ECO:0000256" key="1">
    <source>
        <dbReference type="ARBA" id="ARBA00023157"/>
    </source>
</evidence>
<dbReference type="PANTHER" id="PTHR10424:SF73">
    <property type="entry name" value="ENDOGENOUS RETROVIRUS GROUP FC1 ENV POLYPROTEIN-RELATED"/>
    <property type="match status" value="1"/>
</dbReference>
<dbReference type="GeneTree" id="ENSGT01010000222632"/>
<evidence type="ECO:0008006" key="5">
    <source>
        <dbReference type="Google" id="ProtNLM"/>
    </source>
</evidence>
<sequence>MVSHHKTRWTFSFYAVIRGVVGTLCKAWDENLFVRYNQELANDISVSSCWMCTLIPREGETFPFIGVPLRTKSTKTLLNRTANYTCLYGNGSSTIVKYKLDLDSRDPHNNDRYNWSWRLKDMERGRGGDPVMMRPHYANTSSFLGTLNRTCFRYNESHSTGIANTGCRNLTGSCYLPPPREPSNCNLPDGRWYLCANGEAHKSLPIEWWGECTEGIIIPQTLPILGKLQGIFRSPWHYTRTKRTSNPLIERGTTFHGVVRWLFPMLGVSELEKAIVNVSVVVETLANTTADALGKLQAEIDSLAKITIQNRLAVDMLTAKEGGVCVLINQSCCAYLNERQQVETDIEKIWEISKELHLITMDNTSWGFSEIWEKLTSWLPNLTWPKQLFVTAIVIIFLLIILCTTIQCSLWCSQSTGDSYSEWKKNQLRRKLESNKYFETMLDRETMH</sequence>
<keyword evidence="2" id="KW-0472">Membrane</keyword>
<keyword evidence="2" id="KW-0812">Transmembrane</keyword>
<dbReference type="SUPFAM" id="SSF58069">
    <property type="entry name" value="Virus ectodomain"/>
    <property type="match status" value="1"/>
</dbReference>
<protein>
    <recommendedName>
        <fullName evidence="5">Envelope protein</fullName>
    </recommendedName>
</protein>